<dbReference type="STRING" id="4572.M7ZRY6"/>
<dbReference type="PANTHER" id="PTHR33210:SF16">
    <property type="entry name" value="OS04G0517000 PROTEIN"/>
    <property type="match status" value="1"/>
</dbReference>
<sequence length="201" mass="21910">MGSMVLLRSLACVLILLCSSLGAANGMYRRAGGAEGEEAGGRVAGGARGGVRSAWPGYLYTRAVGRCTPQFWSSGAEQWPNIVPQEAAVSKVFGSRSMDKYGPRLTLLEATMRTDDVGSPFVKLVKHGSAALINAYTRTGFPFDSWEVKALLLEALVSEDAAAAQAERFQQANESYLENVEWVLKMLNKYLENVEWVFGKY</sequence>
<gene>
    <name evidence="1" type="ORF">TRIUR3_30226</name>
</gene>
<protein>
    <submittedName>
        <fullName evidence="1">Uncharacterized protein</fullName>
    </submittedName>
</protein>
<dbReference type="AlphaFoldDB" id="M7ZRY6"/>
<evidence type="ECO:0000313" key="1">
    <source>
        <dbReference type="EMBL" id="EMS55115.1"/>
    </source>
</evidence>
<dbReference type="EMBL" id="KD174425">
    <property type="protein sequence ID" value="EMS55115.1"/>
    <property type="molecule type" value="Genomic_DNA"/>
</dbReference>
<dbReference type="OMA" id="WRTHSAL"/>
<accession>M7ZRY6</accession>
<dbReference type="InterPro" id="IPR039923">
    <property type="entry name" value="Protodermal_1"/>
</dbReference>
<dbReference type="PANTHER" id="PTHR33210">
    <property type="entry name" value="PROTODERMAL FACTOR 1"/>
    <property type="match status" value="1"/>
</dbReference>
<reference evidence="1" key="1">
    <citation type="journal article" date="2013" name="Nature">
        <title>Draft genome of the wheat A-genome progenitor Triticum urartu.</title>
        <authorList>
            <person name="Ling H.Q."/>
            <person name="Zhao S."/>
            <person name="Liu D."/>
            <person name="Wang J."/>
            <person name="Sun H."/>
            <person name="Zhang C."/>
            <person name="Fan H."/>
            <person name="Li D."/>
            <person name="Dong L."/>
            <person name="Tao Y."/>
            <person name="Gao C."/>
            <person name="Wu H."/>
            <person name="Li Y."/>
            <person name="Cui Y."/>
            <person name="Guo X."/>
            <person name="Zheng S."/>
            <person name="Wang B."/>
            <person name="Yu K."/>
            <person name="Liang Q."/>
            <person name="Yang W."/>
            <person name="Lou X."/>
            <person name="Chen J."/>
            <person name="Feng M."/>
            <person name="Jian J."/>
            <person name="Zhang X."/>
            <person name="Luo G."/>
            <person name="Jiang Y."/>
            <person name="Liu J."/>
            <person name="Wang Z."/>
            <person name="Sha Y."/>
            <person name="Zhang B."/>
            <person name="Wu H."/>
            <person name="Tang D."/>
            <person name="Shen Q."/>
            <person name="Xue P."/>
            <person name="Zou S."/>
            <person name="Wang X."/>
            <person name="Liu X."/>
            <person name="Wang F."/>
            <person name="Yang Y."/>
            <person name="An X."/>
            <person name="Dong Z."/>
            <person name="Zhang K."/>
            <person name="Zhang X."/>
            <person name="Luo M.C."/>
            <person name="Dvorak J."/>
            <person name="Tong Y."/>
            <person name="Wang J."/>
            <person name="Yang H."/>
            <person name="Li Z."/>
            <person name="Wang D."/>
            <person name="Zhang A."/>
            <person name="Wang J."/>
        </authorList>
    </citation>
    <scope>NUCLEOTIDE SEQUENCE</scope>
</reference>
<dbReference type="eggNOG" id="KOG2580">
    <property type="taxonomic scope" value="Eukaryota"/>
</dbReference>
<proteinExistence type="predicted"/>
<name>M7ZRY6_TRIUA</name>
<organism evidence="1">
    <name type="scientific">Triticum urartu</name>
    <name type="common">Red wild einkorn</name>
    <name type="synonym">Crithodium urartu</name>
    <dbReference type="NCBI Taxonomy" id="4572"/>
    <lineage>
        <taxon>Eukaryota</taxon>
        <taxon>Viridiplantae</taxon>
        <taxon>Streptophyta</taxon>
        <taxon>Embryophyta</taxon>
        <taxon>Tracheophyta</taxon>
        <taxon>Spermatophyta</taxon>
        <taxon>Magnoliopsida</taxon>
        <taxon>Liliopsida</taxon>
        <taxon>Poales</taxon>
        <taxon>Poaceae</taxon>
        <taxon>BOP clade</taxon>
        <taxon>Pooideae</taxon>
        <taxon>Triticodae</taxon>
        <taxon>Triticeae</taxon>
        <taxon>Triticinae</taxon>
        <taxon>Triticum</taxon>
    </lineage>
</organism>